<feature type="region of interest" description="Disordered" evidence="1">
    <location>
        <begin position="90"/>
        <end position="113"/>
    </location>
</feature>
<reference evidence="2 3" key="1">
    <citation type="journal article" date="2012" name="BMC Genomics">
        <title>Comparative genomics of the white-rot fungi, Phanerochaete carnosa and P. chrysosporium, to elucidate the genetic basis of the distinct wood types they colonize.</title>
        <authorList>
            <person name="Suzuki H."/>
            <person name="MacDonald J."/>
            <person name="Syed K."/>
            <person name="Salamov A."/>
            <person name="Hori C."/>
            <person name="Aerts A."/>
            <person name="Henrissat B."/>
            <person name="Wiebenga A."/>
            <person name="vanKuyk P.A."/>
            <person name="Barry K."/>
            <person name="Lindquist E."/>
            <person name="LaButti K."/>
            <person name="Lapidus A."/>
            <person name="Lucas S."/>
            <person name="Coutinho P."/>
            <person name="Gong Y."/>
            <person name="Samejima M."/>
            <person name="Mahadevan R."/>
            <person name="Abou-Zaid M."/>
            <person name="de Vries R.P."/>
            <person name="Igarashi K."/>
            <person name="Yadav J.S."/>
            <person name="Grigoriev I.V."/>
            <person name="Master E.R."/>
        </authorList>
    </citation>
    <scope>NUCLEOTIDE SEQUENCE [LARGE SCALE GENOMIC DNA]</scope>
    <source>
        <strain evidence="2 3">HHB-10118-sp</strain>
    </source>
</reference>
<dbReference type="InParanoid" id="K5WC48"/>
<name>K5WC48_PHACS</name>
<dbReference type="STRING" id="650164.K5WC48"/>
<gene>
    <name evidence="2" type="ORF">PHACADRAFT_248193</name>
</gene>
<dbReference type="OrthoDB" id="3261851at2759"/>
<dbReference type="RefSeq" id="XP_007390933.1">
    <property type="nucleotide sequence ID" value="XM_007390871.1"/>
</dbReference>
<organism evidence="2 3">
    <name type="scientific">Phanerochaete carnosa (strain HHB-10118-sp)</name>
    <name type="common">White-rot fungus</name>
    <name type="synonym">Peniophora carnosa</name>
    <dbReference type="NCBI Taxonomy" id="650164"/>
    <lineage>
        <taxon>Eukaryota</taxon>
        <taxon>Fungi</taxon>
        <taxon>Dikarya</taxon>
        <taxon>Basidiomycota</taxon>
        <taxon>Agaricomycotina</taxon>
        <taxon>Agaricomycetes</taxon>
        <taxon>Polyporales</taxon>
        <taxon>Phanerochaetaceae</taxon>
        <taxon>Phanerochaete</taxon>
    </lineage>
</organism>
<dbReference type="Proteomes" id="UP000008370">
    <property type="component" value="Unassembled WGS sequence"/>
</dbReference>
<keyword evidence="3" id="KW-1185">Reference proteome</keyword>
<dbReference type="GeneID" id="18914283"/>
<evidence type="ECO:0000256" key="1">
    <source>
        <dbReference type="SAM" id="MobiDB-lite"/>
    </source>
</evidence>
<dbReference type="KEGG" id="pco:PHACADRAFT_248193"/>
<dbReference type="AlphaFoldDB" id="K5WC48"/>
<evidence type="ECO:0000313" key="3">
    <source>
        <dbReference type="Proteomes" id="UP000008370"/>
    </source>
</evidence>
<sequence>MSTDPQDQPGTSEWLSKQLTTLLNSPHIHFTQPKIPGLQIRMGPGPIDLFSTRFANMFTTDVSGVLGGQEVDRDGLKQGLLALQKKLNKDSVQSQEAQSAEGYQASRTWESPL</sequence>
<evidence type="ECO:0000313" key="2">
    <source>
        <dbReference type="EMBL" id="EKM61523.1"/>
    </source>
</evidence>
<accession>K5WC48</accession>
<dbReference type="HOGENOM" id="CLU_2134390_0_0_1"/>
<protein>
    <submittedName>
        <fullName evidence="2">Uncharacterized protein</fullName>
    </submittedName>
</protein>
<dbReference type="EMBL" id="JH930468">
    <property type="protein sequence ID" value="EKM61523.1"/>
    <property type="molecule type" value="Genomic_DNA"/>
</dbReference>
<proteinExistence type="predicted"/>